<organism evidence="7 8">
    <name type="scientific">Terrimonas rubra</name>
    <dbReference type="NCBI Taxonomy" id="1035890"/>
    <lineage>
        <taxon>Bacteria</taxon>
        <taxon>Pseudomonadati</taxon>
        <taxon>Bacteroidota</taxon>
        <taxon>Chitinophagia</taxon>
        <taxon>Chitinophagales</taxon>
        <taxon>Chitinophagaceae</taxon>
        <taxon>Terrimonas</taxon>
    </lineage>
</organism>
<dbReference type="SUPFAM" id="SSF111369">
    <property type="entry name" value="HlyD-like secretion proteins"/>
    <property type="match status" value="1"/>
</dbReference>
<evidence type="ECO:0000259" key="6">
    <source>
        <dbReference type="Pfam" id="PF25973"/>
    </source>
</evidence>
<keyword evidence="4" id="KW-0732">Signal</keyword>
<dbReference type="Pfam" id="PF25954">
    <property type="entry name" value="Beta-barrel_RND_2"/>
    <property type="match status" value="1"/>
</dbReference>
<dbReference type="PANTHER" id="PTHR30097">
    <property type="entry name" value="CATION EFFLUX SYSTEM PROTEIN CUSB"/>
    <property type="match status" value="1"/>
</dbReference>
<dbReference type="PANTHER" id="PTHR30097:SF4">
    <property type="entry name" value="SLR6042 PROTEIN"/>
    <property type="match status" value="1"/>
</dbReference>
<comment type="similarity">
    <text evidence="1">Belongs to the membrane fusion protein (MFP) (TC 8.A.1) family.</text>
</comment>
<dbReference type="Gene3D" id="2.40.30.170">
    <property type="match status" value="1"/>
</dbReference>
<gene>
    <name evidence="7" type="ORF">ACFS6H_17840</name>
</gene>
<evidence type="ECO:0000313" key="7">
    <source>
        <dbReference type="EMBL" id="MFD2921588.1"/>
    </source>
</evidence>
<dbReference type="RefSeq" id="WP_386102189.1">
    <property type="nucleotide sequence ID" value="NZ_JBHUOZ010000003.1"/>
</dbReference>
<dbReference type="NCBIfam" id="TIGR01730">
    <property type="entry name" value="RND_mfp"/>
    <property type="match status" value="1"/>
</dbReference>
<dbReference type="InterPro" id="IPR058647">
    <property type="entry name" value="BSH_CzcB-like"/>
</dbReference>
<reference evidence="8" key="1">
    <citation type="journal article" date="2019" name="Int. J. Syst. Evol. Microbiol.">
        <title>The Global Catalogue of Microorganisms (GCM) 10K type strain sequencing project: providing services to taxonomists for standard genome sequencing and annotation.</title>
        <authorList>
            <consortium name="The Broad Institute Genomics Platform"/>
            <consortium name="The Broad Institute Genome Sequencing Center for Infectious Disease"/>
            <person name="Wu L."/>
            <person name="Ma J."/>
        </authorList>
    </citation>
    <scope>NUCLEOTIDE SEQUENCE [LARGE SCALE GENOMIC DNA]</scope>
    <source>
        <strain evidence="8">KCTC 23299</strain>
    </source>
</reference>
<protein>
    <submittedName>
        <fullName evidence="7">Efflux RND transporter periplasmic adaptor subunit</fullName>
    </submittedName>
</protein>
<feature type="domain" description="CusB-like beta-barrel" evidence="5">
    <location>
        <begin position="211"/>
        <end position="286"/>
    </location>
</feature>
<feature type="chain" id="PRO_5046794541" evidence="4">
    <location>
        <begin position="19"/>
        <end position="360"/>
    </location>
</feature>
<dbReference type="EMBL" id="JBHUOZ010000003">
    <property type="protein sequence ID" value="MFD2921588.1"/>
    <property type="molecule type" value="Genomic_DNA"/>
</dbReference>
<comment type="caution">
    <text evidence="7">The sequence shown here is derived from an EMBL/GenBank/DDBJ whole genome shotgun (WGS) entry which is preliminary data.</text>
</comment>
<dbReference type="InterPro" id="IPR058792">
    <property type="entry name" value="Beta-barrel_RND_2"/>
</dbReference>
<evidence type="ECO:0000256" key="3">
    <source>
        <dbReference type="SAM" id="Coils"/>
    </source>
</evidence>
<evidence type="ECO:0000256" key="4">
    <source>
        <dbReference type="SAM" id="SignalP"/>
    </source>
</evidence>
<dbReference type="PROSITE" id="PS51257">
    <property type="entry name" value="PROKAR_LIPOPROTEIN"/>
    <property type="match status" value="1"/>
</dbReference>
<accession>A0ABW6ABM6</accession>
<dbReference type="InterPro" id="IPR051909">
    <property type="entry name" value="MFP_Cation_Efflux"/>
</dbReference>
<feature type="signal peptide" evidence="4">
    <location>
        <begin position="1"/>
        <end position="18"/>
    </location>
</feature>
<name>A0ABW6ABM6_9BACT</name>
<dbReference type="InterPro" id="IPR006143">
    <property type="entry name" value="RND_pump_MFP"/>
</dbReference>
<feature type="domain" description="CzcB-like barrel-sandwich hybrid" evidence="6">
    <location>
        <begin position="69"/>
        <end position="197"/>
    </location>
</feature>
<evidence type="ECO:0000256" key="1">
    <source>
        <dbReference type="ARBA" id="ARBA00009477"/>
    </source>
</evidence>
<keyword evidence="2" id="KW-0813">Transport</keyword>
<keyword evidence="3" id="KW-0175">Coiled coil</keyword>
<sequence length="360" mass="40214">MKTSIHILFFALAATLFACKSKKTDEPVNTNILSDTMIAKAAFDTVISETVNSNLKLYGKITADNNKLSQVFPVVGGYVSKVNVELGDYVKQGQVLAVMRSEEVAGYENQRLDAVNDIAIAEKNLQVAKDLFEGKLSSEKEVVAAEKELEKSKAALQRIKEVYNIYGLNTGSFYNVSSPISGFIIEKNVTPNMLLHSENVSNLFSVAQINEVWVMANVNESDIAAIQQGMTANIKTISYPDRVFTGKVDKIFNMLDPETKTMKVRIRIANDDLALKPEMSVTVSLQYKENKQMLAVPSRAIIFDKSKTWVLVYRNRNDIEIREVRIYKQTDETTYIKSGLEPNEVIVTQNQLLIYTALGG</sequence>
<evidence type="ECO:0000256" key="2">
    <source>
        <dbReference type="ARBA" id="ARBA00022448"/>
    </source>
</evidence>
<dbReference type="Gene3D" id="2.40.50.100">
    <property type="match status" value="1"/>
</dbReference>
<dbReference type="Proteomes" id="UP001597511">
    <property type="component" value="Unassembled WGS sequence"/>
</dbReference>
<evidence type="ECO:0000313" key="8">
    <source>
        <dbReference type="Proteomes" id="UP001597511"/>
    </source>
</evidence>
<evidence type="ECO:0000259" key="5">
    <source>
        <dbReference type="Pfam" id="PF25954"/>
    </source>
</evidence>
<proteinExistence type="inferred from homology"/>
<dbReference type="Pfam" id="PF25973">
    <property type="entry name" value="BSH_CzcB"/>
    <property type="match status" value="1"/>
</dbReference>
<dbReference type="Gene3D" id="2.40.420.20">
    <property type="match status" value="1"/>
</dbReference>
<feature type="coiled-coil region" evidence="3">
    <location>
        <begin position="135"/>
        <end position="162"/>
    </location>
</feature>
<keyword evidence="8" id="KW-1185">Reference proteome</keyword>